<keyword evidence="4" id="KW-1185">Reference proteome</keyword>
<comment type="caution">
    <text evidence="3">The sequence shown here is derived from an EMBL/GenBank/DDBJ whole genome shotgun (WGS) entry which is preliminary data.</text>
</comment>
<dbReference type="InterPro" id="IPR002347">
    <property type="entry name" value="SDR_fam"/>
</dbReference>
<comment type="similarity">
    <text evidence="1">Belongs to the short-chain dehydrogenases/reductases (SDR) family.</text>
</comment>
<dbReference type="PROSITE" id="PS00061">
    <property type="entry name" value="ADH_SHORT"/>
    <property type="match status" value="1"/>
</dbReference>
<dbReference type="PANTHER" id="PTHR24321">
    <property type="entry name" value="DEHYDROGENASES, SHORT CHAIN"/>
    <property type="match status" value="1"/>
</dbReference>
<evidence type="ECO:0000313" key="3">
    <source>
        <dbReference type="EMBL" id="MCS0631229.1"/>
    </source>
</evidence>
<name>A0ABT2C1I0_9BURK</name>
<protein>
    <submittedName>
        <fullName evidence="3">SDR family oxidoreductase</fullName>
    </submittedName>
</protein>
<reference evidence="3" key="1">
    <citation type="submission" date="2022-08" db="EMBL/GenBank/DDBJ databases">
        <title>Reclassification of Massilia species as members of the genera Telluria, Duganella, Pseudoduganella, Mokoshia gen. nov. and Zemynaea gen. nov. using orthogonal and non-orthogonal genome-based approaches.</title>
        <authorList>
            <person name="Bowman J.P."/>
        </authorList>
    </citation>
    <scope>NUCLEOTIDE SEQUENCE</scope>
    <source>
        <strain evidence="3">LMG 11547</strain>
    </source>
</reference>
<organism evidence="3 4">
    <name type="scientific">Telluria mixta</name>
    <dbReference type="NCBI Taxonomy" id="34071"/>
    <lineage>
        <taxon>Bacteria</taxon>
        <taxon>Pseudomonadati</taxon>
        <taxon>Pseudomonadota</taxon>
        <taxon>Betaproteobacteria</taxon>
        <taxon>Burkholderiales</taxon>
        <taxon>Oxalobacteraceae</taxon>
        <taxon>Telluria group</taxon>
        <taxon>Telluria</taxon>
    </lineage>
</organism>
<accession>A0ABT2C1I0</accession>
<dbReference type="CDD" id="cd05233">
    <property type="entry name" value="SDR_c"/>
    <property type="match status" value="1"/>
</dbReference>
<dbReference type="EMBL" id="JANUHC010000006">
    <property type="protein sequence ID" value="MCS0631229.1"/>
    <property type="molecule type" value="Genomic_DNA"/>
</dbReference>
<dbReference type="PRINTS" id="PR00081">
    <property type="entry name" value="GDHRDH"/>
</dbReference>
<evidence type="ECO:0000256" key="2">
    <source>
        <dbReference type="ARBA" id="ARBA00023002"/>
    </source>
</evidence>
<dbReference type="RefSeq" id="WP_259450310.1">
    <property type="nucleotide sequence ID" value="NZ_CP119520.1"/>
</dbReference>
<dbReference type="PRINTS" id="PR00080">
    <property type="entry name" value="SDRFAMILY"/>
</dbReference>
<dbReference type="Gene3D" id="3.40.50.720">
    <property type="entry name" value="NAD(P)-binding Rossmann-like Domain"/>
    <property type="match status" value="1"/>
</dbReference>
<gene>
    <name evidence="3" type="ORF">NX786_18005</name>
</gene>
<sequence length="246" mass="25305">MALRLEGKIAVITGAGSGMGAAMAELFCAEGARVIAVDISGAQNGVAARIGESCTPFQADITKTEDVQAMLGLAVEKYGRLDILCNNAAIDGPLGPAAEYSESDFDRVWNVTGRSVFIGMRNAIPLMLRHGGGSIVNTASIASLVAFPTMVAYGAAKGAVLQMTKTFAAEYARQGIRVNALLPGAIRTGMTDQMPAQYVEAAKNATPMGRMGQAAEMAQVALFLASDGASFVTGAGMVADGGYTIV</sequence>
<evidence type="ECO:0000256" key="1">
    <source>
        <dbReference type="ARBA" id="ARBA00006484"/>
    </source>
</evidence>
<proteinExistence type="inferred from homology"/>
<dbReference type="InterPro" id="IPR036291">
    <property type="entry name" value="NAD(P)-bd_dom_sf"/>
</dbReference>
<dbReference type="InterPro" id="IPR020904">
    <property type="entry name" value="Sc_DH/Rdtase_CS"/>
</dbReference>
<dbReference type="PANTHER" id="PTHR24321:SF15">
    <property type="entry name" value="OXIDOREDUCTASE UCPA"/>
    <property type="match status" value="1"/>
</dbReference>
<evidence type="ECO:0000313" key="4">
    <source>
        <dbReference type="Proteomes" id="UP001165263"/>
    </source>
</evidence>
<dbReference type="NCBIfam" id="NF005559">
    <property type="entry name" value="PRK07231.1"/>
    <property type="match status" value="1"/>
</dbReference>
<dbReference type="Proteomes" id="UP001165263">
    <property type="component" value="Unassembled WGS sequence"/>
</dbReference>
<keyword evidence="2" id="KW-0560">Oxidoreductase</keyword>
<dbReference type="Pfam" id="PF13561">
    <property type="entry name" value="adh_short_C2"/>
    <property type="match status" value="1"/>
</dbReference>
<dbReference type="SUPFAM" id="SSF51735">
    <property type="entry name" value="NAD(P)-binding Rossmann-fold domains"/>
    <property type="match status" value="1"/>
</dbReference>